<proteinExistence type="predicted"/>
<protein>
    <submittedName>
        <fullName evidence="2">Peptidoglycan-binding protein</fullName>
    </submittedName>
</protein>
<dbReference type="SUPFAM" id="SSF47090">
    <property type="entry name" value="PGBD-like"/>
    <property type="match status" value="1"/>
</dbReference>
<dbReference type="Proteomes" id="UP001063228">
    <property type="component" value="Chromosome"/>
</dbReference>
<evidence type="ECO:0000259" key="1">
    <source>
        <dbReference type="Pfam" id="PF01471"/>
    </source>
</evidence>
<dbReference type="InterPro" id="IPR002477">
    <property type="entry name" value="Peptidoglycan-bd-like"/>
</dbReference>
<feature type="domain" description="Peptidoglycan binding-like" evidence="1">
    <location>
        <begin position="85"/>
        <end position="134"/>
    </location>
</feature>
<dbReference type="Pfam" id="PF01471">
    <property type="entry name" value="PG_binding_1"/>
    <property type="match status" value="1"/>
</dbReference>
<keyword evidence="3" id="KW-1185">Reference proteome</keyword>
<accession>A0ABY6F7A2</accession>
<dbReference type="Gene3D" id="1.10.101.10">
    <property type="entry name" value="PGBD-like superfamily/PGBD"/>
    <property type="match status" value="1"/>
</dbReference>
<gene>
    <name evidence="2" type="ORF">K3169_15255</name>
</gene>
<evidence type="ECO:0000313" key="2">
    <source>
        <dbReference type="EMBL" id="UXZ93752.1"/>
    </source>
</evidence>
<dbReference type="InterPro" id="IPR036366">
    <property type="entry name" value="PGBDSf"/>
</dbReference>
<organism evidence="2 3">
    <name type="scientific">Pseudomonas phytophila</name>
    <dbReference type="NCBI Taxonomy" id="2867264"/>
    <lineage>
        <taxon>Bacteria</taxon>
        <taxon>Pseudomonadati</taxon>
        <taxon>Pseudomonadota</taxon>
        <taxon>Gammaproteobacteria</taxon>
        <taxon>Pseudomonadales</taxon>
        <taxon>Pseudomonadaceae</taxon>
        <taxon>Pseudomonas</taxon>
    </lineage>
</organism>
<dbReference type="RefSeq" id="WP_263267076.1">
    <property type="nucleotide sequence ID" value="NZ_CP081201.1"/>
</dbReference>
<reference evidence="2" key="1">
    <citation type="submission" date="2021-08" db="EMBL/GenBank/DDBJ databases">
        <title>Complete genome sequence of Pseudomonas phytophila.</title>
        <authorList>
            <person name="Weir B.S."/>
            <person name="Templeton M.D."/>
            <person name="Arshed S."/>
            <person name="Andersen M.T."/>
            <person name="Jayaraman J."/>
        </authorList>
    </citation>
    <scope>NUCLEOTIDE SEQUENCE</scope>
    <source>
        <strain evidence="2">ICMP 23753</strain>
    </source>
</reference>
<dbReference type="EMBL" id="CP081201">
    <property type="protein sequence ID" value="UXZ93752.1"/>
    <property type="molecule type" value="Genomic_DNA"/>
</dbReference>
<sequence length="318" mass="34798">MIIAGLLFHDFLIRHESTEAFQLTLDTVHNRLPVGWKNQLLRVAFITVAATCSWQPLSALAGSVAPANSASTLPVDNTEASLNLDERKLIQEGLIWGGFYQGPINGNFDKDTRYAIAAIQQQYKQPGTGLLNADLAMHLGGSALNKRIAFGWTTGTEPKTGVRLGYPAKLLTVLTSPNANTVNLNTEDSSVSLRVERLVNMKPGQIDKIYNNLASDHKSTVTYNARHADSFVTAGSRGPLKFWRHYTQRGNEIRAFDLVWLGERDADMKALAILISNSFDPFNTSGPQKEAQYPYLSSLARAANNESAGDKPNAVPAQ</sequence>
<evidence type="ECO:0000313" key="3">
    <source>
        <dbReference type="Proteomes" id="UP001063228"/>
    </source>
</evidence>
<dbReference type="InterPro" id="IPR036365">
    <property type="entry name" value="PGBD-like_sf"/>
</dbReference>
<name>A0ABY6F7A2_9PSED</name>